<feature type="region of interest" description="Disordered" evidence="1">
    <location>
        <begin position="266"/>
        <end position="291"/>
    </location>
</feature>
<accession>A0ABQ7YMG5</accession>
<comment type="caution">
    <text evidence="2">The sequence shown here is derived from an EMBL/GenBank/DDBJ whole genome shotgun (WGS) entry which is preliminary data.</text>
</comment>
<feature type="non-terminal residue" evidence="2">
    <location>
        <position position="1"/>
    </location>
</feature>
<keyword evidence="3" id="KW-1185">Reference proteome</keyword>
<organism evidence="2 3">
    <name type="scientific">Brassica napus</name>
    <name type="common">Rape</name>
    <dbReference type="NCBI Taxonomy" id="3708"/>
    <lineage>
        <taxon>Eukaryota</taxon>
        <taxon>Viridiplantae</taxon>
        <taxon>Streptophyta</taxon>
        <taxon>Embryophyta</taxon>
        <taxon>Tracheophyta</taxon>
        <taxon>Spermatophyta</taxon>
        <taxon>Magnoliopsida</taxon>
        <taxon>eudicotyledons</taxon>
        <taxon>Gunneridae</taxon>
        <taxon>Pentapetalae</taxon>
        <taxon>rosids</taxon>
        <taxon>malvids</taxon>
        <taxon>Brassicales</taxon>
        <taxon>Brassicaceae</taxon>
        <taxon>Brassiceae</taxon>
        <taxon>Brassica</taxon>
    </lineage>
</organism>
<dbReference type="Proteomes" id="UP000824890">
    <property type="component" value="Unassembled WGS sequence"/>
</dbReference>
<reference evidence="2 3" key="1">
    <citation type="submission" date="2021-05" db="EMBL/GenBank/DDBJ databases">
        <title>Genome Assembly of Synthetic Allotetraploid Brassica napus Reveals Homoeologous Exchanges between Subgenomes.</title>
        <authorList>
            <person name="Davis J.T."/>
        </authorList>
    </citation>
    <scope>NUCLEOTIDE SEQUENCE [LARGE SCALE GENOMIC DNA]</scope>
    <source>
        <strain evidence="3">cv. Da-Ae</strain>
        <tissue evidence="2">Seedling</tissue>
    </source>
</reference>
<gene>
    <name evidence="2" type="ORF">HID58_076363</name>
</gene>
<proteinExistence type="predicted"/>
<protein>
    <recommendedName>
        <fullName evidence="4">Transmembrane protein</fullName>
    </recommendedName>
</protein>
<name>A0ABQ7YMG5_BRANA</name>
<evidence type="ECO:0000256" key="1">
    <source>
        <dbReference type="SAM" id="MobiDB-lite"/>
    </source>
</evidence>
<dbReference type="EMBL" id="JAGKQM010000017">
    <property type="protein sequence ID" value="KAH0869341.1"/>
    <property type="molecule type" value="Genomic_DNA"/>
</dbReference>
<evidence type="ECO:0000313" key="3">
    <source>
        <dbReference type="Proteomes" id="UP000824890"/>
    </source>
</evidence>
<evidence type="ECO:0000313" key="2">
    <source>
        <dbReference type="EMBL" id="KAH0869341.1"/>
    </source>
</evidence>
<feature type="compositionally biased region" description="Basic and acidic residues" evidence="1">
    <location>
        <begin position="277"/>
        <end position="291"/>
    </location>
</feature>
<evidence type="ECO:0008006" key="4">
    <source>
        <dbReference type="Google" id="ProtNLM"/>
    </source>
</evidence>
<sequence>VALSPDLQRGFSEVERLRVGFGFMERSVFPPLGSLQSSSSWSGGDGSRHSQGGGYLGSERFRWPLAVIKNGGEAEGGCNRGESVWLDALCACLWLCFDGSSMALRRLLDVPHLFQSLRFRCPAYLATASLEESSLLFFIVVSILWLMGTGPLVLKGQGCVDGFSGVIAFYEPASRHSSHPGTVVFYGGVADFLAGFGTAFQDVAVSLMAEASTYSFWDPVQASCGASFIPALLFARLWYVLELSPSDSFIDRESYELCGDHRELATPETLRELPASEETRRTSLSESHVDS</sequence>